<evidence type="ECO:0000313" key="2">
    <source>
        <dbReference type="Proteomes" id="UP001291623"/>
    </source>
</evidence>
<comment type="caution">
    <text evidence="1">The sequence shown here is derived from an EMBL/GenBank/DDBJ whole genome shotgun (WGS) entry which is preliminary data.</text>
</comment>
<gene>
    <name evidence="1" type="ORF">RND71_003114</name>
</gene>
<accession>A0AAE1SW65</accession>
<dbReference type="AlphaFoldDB" id="A0AAE1SW65"/>
<proteinExistence type="predicted"/>
<dbReference type="EMBL" id="JAVYJV010000002">
    <property type="protein sequence ID" value="KAK4376818.1"/>
    <property type="molecule type" value="Genomic_DNA"/>
</dbReference>
<protein>
    <submittedName>
        <fullName evidence="1">Uncharacterized protein</fullName>
    </submittedName>
</protein>
<organism evidence="1 2">
    <name type="scientific">Anisodus tanguticus</name>
    <dbReference type="NCBI Taxonomy" id="243964"/>
    <lineage>
        <taxon>Eukaryota</taxon>
        <taxon>Viridiplantae</taxon>
        <taxon>Streptophyta</taxon>
        <taxon>Embryophyta</taxon>
        <taxon>Tracheophyta</taxon>
        <taxon>Spermatophyta</taxon>
        <taxon>Magnoliopsida</taxon>
        <taxon>eudicotyledons</taxon>
        <taxon>Gunneridae</taxon>
        <taxon>Pentapetalae</taxon>
        <taxon>asterids</taxon>
        <taxon>lamiids</taxon>
        <taxon>Solanales</taxon>
        <taxon>Solanaceae</taxon>
        <taxon>Solanoideae</taxon>
        <taxon>Hyoscyameae</taxon>
        <taxon>Anisodus</taxon>
    </lineage>
</organism>
<dbReference type="Proteomes" id="UP001291623">
    <property type="component" value="Unassembled WGS sequence"/>
</dbReference>
<keyword evidence="2" id="KW-1185">Reference proteome</keyword>
<reference evidence="1" key="1">
    <citation type="submission" date="2023-12" db="EMBL/GenBank/DDBJ databases">
        <title>Genome assembly of Anisodus tanguticus.</title>
        <authorList>
            <person name="Wang Y.-J."/>
        </authorList>
    </citation>
    <scope>NUCLEOTIDE SEQUENCE</scope>
    <source>
        <strain evidence="1">KB-2021</strain>
        <tissue evidence="1">Leaf</tissue>
    </source>
</reference>
<sequence>MKFLHDKRILKREFSPGDVVLLYNSRLKLFLWKLKSRCSSPFKVMKVFPCSVIELESKVGHLFKVNDQRVKHYLGSYDDHRVNEIITLYEP</sequence>
<name>A0AAE1SW65_9SOLA</name>
<evidence type="ECO:0000313" key="1">
    <source>
        <dbReference type="EMBL" id="KAK4376818.1"/>
    </source>
</evidence>